<dbReference type="Proteomes" id="UP001152803">
    <property type="component" value="Unassembled WGS sequence"/>
</dbReference>
<dbReference type="EMBL" id="JAFJMO010000002">
    <property type="protein sequence ID" value="KAJ8284104.1"/>
    <property type="molecule type" value="Genomic_DNA"/>
</dbReference>
<proteinExistence type="predicted"/>
<sequence>MKMRDHRNSNNSAGQKHDAIYDDLDVGATFSTMVSTKGEFNKWRHDDLYSTIGTAIIGHNRRRPEQEHLRQEFTFDCSGGARVSDRPAYTEKYVTTGRFQDAHGRNQTLNTNDSGRRIENALRSGGRRSLPKCSGKTSDAKVQLVMDATFCQITGDSLSSINGDITEINRHNHGDKKITREITRDSPVRSRQVGNGRRKFTLSICSWWAFFIFNSHVLKALAQGAPFPDCPGAGGSGQRHPPVLVLLPRMGKMMARLV</sequence>
<accession>A0A9Q1DYK9</accession>
<name>A0A9Q1DYK9_CONCO</name>
<protein>
    <submittedName>
        <fullName evidence="1">Uncharacterized protein</fullName>
    </submittedName>
</protein>
<evidence type="ECO:0000313" key="2">
    <source>
        <dbReference type="Proteomes" id="UP001152803"/>
    </source>
</evidence>
<reference evidence="1" key="1">
    <citation type="journal article" date="2023" name="Science">
        <title>Genome structures resolve the early diversification of teleost fishes.</title>
        <authorList>
            <person name="Parey E."/>
            <person name="Louis A."/>
            <person name="Montfort J."/>
            <person name="Bouchez O."/>
            <person name="Roques C."/>
            <person name="Iampietro C."/>
            <person name="Lluch J."/>
            <person name="Castinel A."/>
            <person name="Donnadieu C."/>
            <person name="Desvignes T."/>
            <person name="Floi Bucao C."/>
            <person name="Jouanno E."/>
            <person name="Wen M."/>
            <person name="Mejri S."/>
            <person name="Dirks R."/>
            <person name="Jansen H."/>
            <person name="Henkel C."/>
            <person name="Chen W.J."/>
            <person name="Zahm M."/>
            <person name="Cabau C."/>
            <person name="Klopp C."/>
            <person name="Thompson A.W."/>
            <person name="Robinson-Rechavi M."/>
            <person name="Braasch I."/>
            <person name="Lecointre G."/>
            <person name="Bobe J."/>
            <person name="Postlethwait J.H."/>
            <person name="Berthelot C."/>
            <person name="Roest Crollius H."/>
            <person name="Guiguen Y."/>
        </authorList>
    </citation>
    <scope>NUCLEOTIDE SEQUENCE</scope>
    <source>
        <strain evidence="1">Concon-B</strain>
    </source>
</reference>
<gene>
    <name evidence="1" type="ORF">COCON_G00029540</name>
</gene>
<keyword evidence="2" id="KW-1185">Reference proteome</keyword>
<comment type="caution">
    <text evidence="1">The sequence shown here is derived from an EMBL/GenBank/DDBJ whole genome shotgun (WGS) entry which is preliminary data.</text>
</comment>
<dbReference type="OrthoDB" id="8879165at2759"/>
<evidence type="ECO:0000313" key="1">
    <source>
        <dbReference type="EMBL" id="KAJ8284104.1"/>
    </source>
</evidence>
<dbReference type="AlphaFoldDB" id="A0A9Q1DYK9"/>
<organism evidence="1 2">
    <name type="scientific">Conger conger</name>
    <name type="common">Conger eel</name>
    <name type="synonym">Muraena conger</name>
    <dbReference type="NCBI Taxonomy" id="82655"/>
    <lineage>
        <taxon>Eukaryota</taxon>
        <taxon>Metazoa</taxon>
        <taxon>Chordata</taxon>
        <taxon>Craniata</taxon>
        <taxon>Vertebrata</taxon>
        <taxon>Euteleostomi</taxon>
        <taxon>Actinopterygii</taxon>
        <taxon>Neopterygii</taxon>
        <taxon>Teleostei</taxon>
        <taxon>Anguilliformes</taxon>
        <taxon>Congridae</taxon>
        <taxon>Conger</taxon>
    </lineage>
</organism>